<gene>
    <name evidence="2" type="ORF">THAOC_30322</name>
</gene>
<dbReference type="AlphaFoldDB" id="K0RBS2"/>
<proteinExistence type="predicted"/>
<keyword evidence="3" id="KW-1185">Reference proteome</keyword>
<protein>
    <submittedName>
        <fullName evidence="2">Uncharacterized protein</fullName>
    </submittedName>
</protein>
<comment type="caution">
    <text evidence="2">The sequence shown here is derived from an EMBL/GenBank/DDBJ whole genome shotgun (WGS) entry which is preliminary data.</text>
</comment>
<evidence type="ECO:0000256" key="1">
    <source>
        <dbReference type="SAM" id="MobiDB-lite"/>
    </source>
</evidence>
<evidence type="ECO:0000313" key="3">
    <source>
        <dbReference type="Proteomes" id="UP000266841"/>
    </source>
</evidence>
<accession>K0RBS2</accession>
<reference evidence="2 3" key="1">
    <citation type="journal article" date="2012" name="Genome Biol.">
        <title>Genome and low-iron response of an oceanic diatom adapted to chronic iron limitation.</title>
        <authorList>
            <person name="Lommer M."/>
            <person name="Specht M."/>
            <person name="Roy A.S."/>
            <person name="Kraemer L."/>
            <person name="Andreson R."/>
            <person name="Gutowska M.A."/>
            <person name="Wolf J."/>
            <person name="Bergner S.V."/>
            <person name="Schilhabel M.B."/>
            <person name="Klostermeier U.C."/>
            <person name="Beiko R.G."/>
            <person name="Rosenstiel P."/>
            <person name="Hippler M."/>
            <person name="Laroche J."/>
        </authorList>
    </citation>
    <scope>NUCLEOTIDE SEQUENCE [LARGE SCALE GENOMIC DNA]</scope>
    <source>
        <strain evidence="2 3">CCMP1005</strain>
    </source>
</reference>
<evidence type="ECO:0000313" key="2">
    <source>
        <dbReference type="EMBL" id="EJK50640.1"/>
    </source>
</evidence>
<feature type="non-terminal residue" evidence="2">
    <location>
        <position position="1"/>
    </location>
</feature>
<name>K0RBS2_THAOC</name>
<feature type="region of interest" description="Disordered" evidence="1">
    <location>
        <begin position="32"/>
        <end position="62"/>
    </location>
</feature>
<organism evidence="2 3">
    <name type="scientific">Thalassiosira oceanica</name>
    <name type="common">Marine diatom</name>
    <dbReference type="NCBI Taxonomy" id="159749"/>
    <lineage>
        <taxon>Eukaryota</taxon>
        <taxon>Sar</taxon>
        <taxon>Stramenopiles</taxon>
        <taxon>Ochrophyta</taxon>
        <taxon>Bacillariophyta</taxon>
        <taxon>Coscinodiscophyceae</taxon>
        <taxon>Thalassiosirophycidae</taxon>
        <taxon>Thalassiosirales</taxon>
        <taxon>Thalassiosiraceae</taxon>
        <taxon>Thalassiosira</taxon>
    </lineage>
</organism>
<dbReference type="Proteomes" id="UP000266841">
    <property type="component" value="Unassembled WGS sequence"/>
</dbReference>
<sequence length="113" mass="12040">AGNARRLGVMGAKRNALVAGGVRGGKRWPFQLADPASSSNQSRSVIVVGGHSPSDPMKTPSSNQRFFQSISFGDCAGWTKTVQPKQKDPTISKTRGAAYVPPTRDCSLWLSHA</sequence>
<dbReference type="EMBL" id="AGNL01043268">
    <property type="protein sequence ID" value="EJK50640.1"/>
    <property type="molecule type" value="Genomic_DNA"/>
</dbReference>